<evidence type="ECO:0000313" key="2">
    <source>
        <dbReference type="EMBL" id="MBB5034115.1"/>
    </source>
</evidence>
<keyword evidence="3" id="KW-1185">Reference proteome</keyword>
<dbReference type="EMBL" id="JACHIG010000008">
    <property type="protein sequence ID" value="MBB5034115.1"/>
    <property type="molecule type" value="Genomic_DNA"/>
</dbReference>
<reference evidence="2 3" key="1">
    <citation type="submission" date="2020-08" db="EMBL/GenBank/DDBJ databases">
        <title>Genomic Encyclopedia of Type Strains, Phase IV (KMG-IV): sequencing the most valuable type-strain genomes for metagenomic binning, comparative biology and taxonomic classification.</title>
        <authorList>
            <person name="Goeker M."/>
        </authorList>
    </citation>
    <scope>NUCLEOTIDE SEQUENCE [LARGE SCALE GENOMIC DNA]</scope>
    <source>
        <strain evidence="2 3">DSM 12252</strain>
    </source>
</reference>
<dbReference type="InterPro" id="IPR029060">
    <property type="entry name" value="PIN-like_dom_sf"/>
</dbReference>
<protein>
    <recommendedName>
        <fullName evidence="1">DUF4935 domain-containing protein</fullName>
    </recommendedName>
</protein>
<feature type="domain" description="DUF4935" evidence="1">
    <location>
        <begin position="5"/>
        <end position="181"/>
    </location>
</feature>
<dbReference type="InterPro" id="IPR032557">
    <property type="entry name" value="DUF4935"/>
</dbReference>
<accession>A0A7W8DLJ2</accession>
<dbReference type="AlphaFoldDB" id="A0A7W8DLJ2"/>
<dbReference type="Pfam" id="PF16289">
    <property type="entry name" value="PIN_12"/>
    <property type="match status" value="1"/>
</dbReference>
<sequence>MFKLLIDTCVWLDMAKDHQQQATIGVLEELVRQKQVTLIVPTIVRDEFTRNKARIVEDSQRSLSSTLKRAKQAVELLGGGKTKRIVLEQLSDLDFRLPSMGESAIESIGRLEKLFDAAEMVGVSDAVKLRAAERALAKKAPFHTQRNSMADAMLMEIYGDMLSAANRGLRFAFVTHNTKDFSHPNADHRLPHPDFSNYFSKIKSLYFIKLTEALKRVQPVMVSDLMMEHEWTEEPRQLSEILDSIEELIDKVWYNRHQIRREKIECGLIKIVAKEAYPARDPRETTIQRDIWEGAKKSARKVEKKYGLENLGPWDDFEWGMINGKLSALRWALGDEWDMLDT</sequence>
<dbReference type="SUPFAM" id="SSF88723">
    <property type="entry name" value="PIN domain-like"/>
    <property type="match status" value="1"/>
</dbReference>
<comment type="caution">
    <text evidence="2">The sequence shown here is derived from an EMBL/GenBank/DDBJ whole genome shotgun (WGS) entry which is preliminary data.</text>
</comment>
<dbReference type="Proteomes" id="UP000590740">
    <property type="component" value="Unassembled WGS sequence"/>
</dbReference>
<evidence type="ECO:0000313" key="3">
    <source>
        <dbReference type="Proteomes" id="UP000590740"/>
    </source>
</evidence>
<organism evidence="2 3">
    <name type="scientific">Prosthecobacter vanneervenii</name>
    <dbReference type="NCBI Taxonomy" id="48466"/>
    <lineage>
        <taxon>Bacteria</taxon>
        <taxon>Pseudomonadati</taxon>
        <taxon>Verrucomicrobiota</taxon>
        <taxon>Verrucomicrobiia</taxon>
        <taxon>Verrucomicrobiales</taxon>
        <taxon>Verrucomicrobiaceae</taxon>
        <taxon>Prosthecobacter</taxon>
    </lineage>
</organism>
<proteinExistence type="predicted"/>
<name>A0A7W8DLJ2_9BACT</name>
<gene>
    <name evidence="2" type="ORF">HNQ65_003706</name>
</gene>
<evidence type="ECO:0000259" key="1">
    <source>
        <dbReference type="Pfam" id="PF16289"/>
    </source>
</evidence>
<dbReference type="RefSeq" id="WP_184341588.1">
    <property type="nucleotide sequence ID" value="NZ_JACHIG010000008.1"/>
</dbReference>